<reference evidence="2" key="1">
    <citation type="submission" date="2023-07" db="EMBL/GenBank/DDBJ databases">
        <title>Thauera sp. CAU 1555 isolated from sand of Yaerae Beach.</title>
        <authorList>
            <person name="Kim W."/>
        </authorList>
    </citation>
    <scope>NUCLEOTIDE SEQUENCE [LARGE SCALE GENOMIC DNA]</scope>
    <source>
        <strain evidence="2">CAU 1555</strain>
    </source>
</reference>
<evidence type="ECO:0000313" key="2">
    <source>
        <dbReference type="Proteomes" id="UP000603602"/>
    </source>
</evidence>
<dbReference type="Proteomes" id="UP000603602">
    <property type="component" value="Unassembled WGS sequence"/>
</dbReference>
<proteinExistence type="predicted"/>
<dbReference type="EMBL" id="JACYTO010000002">
    <property type="protein sequence ID" value="MBD8504364.1"/>
    <property type="molecule type" value="Genomic_DNA"/>
</dbReference>
<accession>A0ABR9BEI7</accession>
<keyword evidence="2" id="KW-1185">Reference proteome</keyword>
<organism evidence="1 2">
    <name type="scientific">Thauera sedimentorum</name>
    <dbReference type="NCBI Taxonomy" id="2767595"/>
    <lineage>
        <taxon>Bacteria</taxon>
        <taxon>Pseudomonadati</taxon>
        <taxon>Pseudomonadota</taxon>
        <taxon>Betaproteobacteria</taxon>
        <taxon>Rhodocyclales</taxon>
        <taxon>Zoogloeaceae</taxon>
        <taxon>Thauera</taxon>
    </lineage>
</organism>
<protein>
    <submittedName>
        <fullName evidence="1">Uncharacterized protein</fullName>
    </submittedName>
</protein>
<sequence length="46" mass="5233">MCFEERQHVVVEHIYLTYSVKLIEGSPMNSLTAVAVDQATRIPVEK</sequence>
<evidence type="ECO:0000313" key="1">
    <source>
        <dbReference type="EMBL" id="MBD8504364.1"/>
    </source>
</evidence>
<gene>
    <name evidence="1" type="ORF">IFO67_15850</name>
</gene>
<comment type="caution">
    <text evidence="1">The sequence shown here is derived from an EMBL/GenBank/DDBJ whole genome shotgun (WGS) entry which is preliminary data.</text>
</comment>
<name>A0ABR9BEI7_9RHOO</name>